<organism evidence="4 5">
    <name type="scientific">Ruminococcus flavefaciens</name>
    <dbReference type="NCBI Taxonomy" id="1265"/>
    <lineage>
        <taxon>Bacteria</taxon>
        <taxon>Bacillati</taxon>
        <taxon>Bacillota</taxon>
        <taxon>Clostridia</taxon>
        <taxon>Eubacteriales</taxon>
        <taxon>Oscillospiraceae</taxon>
        <taxon>Ruminococcus</taxon>
    </lineage>
</organism>
<dbReference type="RefSeq" id="WP_109727451.1">
    <property type="nucleotide sequence ID" value="NZ_QGDI01000011.1"/>
</dbReference>
<dbReference type="GO" id="GO:0046872">
    <property type="term" value="F:metal ion binding"/>
    <property type="evidence" value="ECO:0007669"/>
    <property type="project" value="InterPro"/>
</dbReference>
<name>A0A315YIN3_RUMFL</name>
<feature type="domain" description="Fe-containing alcohol dehydrogenase-like C-terminal" evidence="3">
    <location>
        <begin position="185"/>
        <end position="281"/>
    </location>
</feature>
<evidence type="ECO:0000313" key="4">
    <source>
        <dbReference type="EMBL" id="PWJ11085.1"/>
    </source>
</evidence>
<dbReference type="EMBL" id="QGDI01000011">
    <property type="protein sequence ID" value="PWJ11085.1"/>
    <property type="molecule type" value="Genomic_DNA"/>
</dbReference>
<dbReference type="PANTHER" id="PTHR11496">
    <property type="entry name" value="ALCOHOL DEHYDROGENASE"/>
    <property type="match status" value="1"/>
</dbReference>
<sequence>MNYYMPVKVFSENNCVPVHSADLAALGSCALIVTGRSSSKKNGSLDDVKAALEAEGIGYTVFDEVEENPSVETIMKARDIGISCDADFVVGVGGGSPLDAAKAIAVMIKNADSTWELLFDSSASPENIPIAAVPTTCGTGSEVTGISVITRHDLRTKMSMAHKVFPDIALCDGKYLLGAPMRVIANTAVDALGHMIESYINSAATPFSRMFVDTGLKLWSSCRGYLSGEEKLTEKAAADLLCASTFGGMAIAHTGTSVPHGLSYTLTYEGGIPHGAAVGLFQSGYLRLADVADRSHILSLAGFESTESLARFIAKISPVQADRELLEKAAENLLRNTKKLASCPYKADREALYDIIGGVICSG</sequence>
<dbReference type="SUPFAM" id="SSF56796">
    <property type="entry name" value="Dehydroquinate synthase-like"/>
    <property type="match status" value="1"/>
</dbReference>
<comment type="caution">
    <text evidence="4">The sequence shown here is derived from an EMBL/GenBank/DDBJ whole genome shotgun (WGS) entry which is preliminary data.</text>
</comment>
<dbReference type="PROSITE" id="PS00913">
    <property type="entry name" value="ADH_IRON_1"/>
    <property type="match status" value="1"/>
</dbReference>
<proteinExistence type="predicted"/>
<accession>A0A315YIN3</accession>
<feature type="domain" description="Alcohol dehydrogenase iron-type/glycerol dehydrogenase GldA" evidence="2">
    <location>
        <begin position="6"/>
        <end position="172"/>
    </location>
</feature>
<evidence type="ECO:0000259" key="3">
    <source>
        <dbReference type="Pfam" id="PF25137"/>
    </source>
</evidence>
<gene>
    <name evidence="4" type="ORF">IE37_02734</name>
</gene>
<dbReference type="Proteomes" id="UP000245720">
    <property type="component" value="Unassembled WGS sequence"/>
</dbReference>
<dbReference type="FunFam" id="3.40.50.1970:FF:000003">
    <property type="entry name" value="Alcohol dehydrogenase, iron-containing"/>
    <property type="match status" value="1"/>
</dbReference>
<dbReference type="AlphaFoldDB" id="A0A315YIN3"/>
<dbReference type="InterPro" id="IPR039697">
    <property type="entry name" value="Alcohol_dehydrogenase_Fe"/>
</dbReference>
<keyword evidence="1" id="KW-0560">Oxidoreductase</keyword>
<evidence type="ECO:0000313" key="5">
    <source>
        <dbReference type="Proteomes" id="UP000245720"/>
    </source>
</evidence>
<dbReference type="PANTHER" id="PTHR11496:SF103">
    <property type="entry name" value="DEHYDROGENASE, PUTATIVE-RELATED"/>
    <property type="match status" value="1"/>
</dbReference>
<protein>
    <submittedName>
        <fullName evidence="4">Alcohol dehydrogenase</fullName>
    </submittedName>
</protein>
<dbReference type="GO" id="GO:0004022">
    <property type="term" value="F:alcohol dehydrogenase (NAD+) activity"/>
    <property type="evidence" value="ECO:0007669"/>
    <property type="project" value="TreeGrafter"/>
</dbReference>
<dbReference type="Pfam" id="PF00465">
    <property type="entry name" value="Fe-ADH"/>
    <property type="match status" value="1"/>
</dbReference>
<dbReference type="Gene3D" id="1.20.1090.10">
    <property type="entry name" value="Dehydroquinate synthase-like - alpha domain"/>
    <property type="match status" value="1"/>
</dbReference>
<dbReference type="OrthoDB" id="9804734at2"/>
<reference evidence="4 5" key="1">
    <citation type="submission" date="2018-05" db="EMBL/GenBank/DDBJ databases">
        <title>The Hungate 1000. A catalogue of reference genomes from the rumen microbiome.</title>
        <authorList>
            <person name="Kelly W."/>
        </authorList>
    </citation>
    <scope>NUCLEOTIDE SEQUENCE [LARGE SCALE GENOMIC DNA]</scope>
    <source>
        <strain evidence="4 5">SAb67</strain>
    </source>
</reference>
<dbReference type="InterPro" id="IPR056798">
    <property type="entry name" value="ADH_Fe_C"/>
</dbReference>
<evidence type="ECO:0000259" key="2">
    <source>
        <dbReference type="Pfam" id="PF00465"/>
    </source>
</evidence>
<evidence type="ECO:0000256" key="1">
    <source>
        <dbReference type="ARBA" id="ARBA00023002"/>
    </source>
</evidence>
<dbReference type="InterPro" id="IPR018211">
    <property type="entry name" value="ADH_Fe_CS"/>
</dbReference>
<dbReference type="Pfam" id="PF25137">
    <property type="entry name" value="ADH_Fe_C"/>
    <property type="match status" value="1"/>
</dbReference>
<dbReference type="Gene3D" id="3.40.50.1970">
    <property type="match status" value="1"/>
</dbReference>
<dbReference type="InterPro" id="IPR001670">
    <property type="entry name" value="ADH_Fe/GldA"/>
</dbReference>
<dbReference type="CDD" id="cd08181">
    <property type="entry name" value="PPD-like"/>
    <property type="match status" value="1"/>
</dbReference>